<dbReference type="AlphaFoldDB" id="A0A0C9R4P2"/>
<gene>
    <name evidence="6" type="primary">spop-b_0</name>
    <name evidence="6" type="ORF">g.12146</name>
</gene>
<proteinExistence type="inferred from homology"/>
<evidence type="ECO:0000256" key="2">
    <source>
        <dbReference type="ARBA" id="ARBA00010846"/>
    </source>
</evidence>
<evidence type="ECO:0000256" key="3">
    <source>
        <dbReference type="ARBA" id="ARBA00022786"/>
    </source>
</evidence>
<evidence type="ECO:0000313" key="6">
    <source>
        <dbReference type="EMBL" id="JAG71538.1"/>
    </source>
</evidence>
<dbReference type="Pfam" id="PF24570">
    <property type="entry name" value="BACK_BPM_SPOP"/>
    <property type="match status" value="1"/>
</dbReference>
<comment type="subcellular location">
    <subcellularLocation>
        <location evidence="1">Nucleus</location>
    </subcellularLocation>
</comment>
<dbReference type="GO" id="GO:0005634">
    <property type="term" value="C:nucleus"/>
    <property type="evidence" value="ECO:0007669"/>
    <property type="project" value="UniProtKB-SubCell"/>
</dbReference>
<dbReference type="Pfam" id="PF00651">
    <property type="entry name" value="BTB"/>
    <property type="match status" value="1"/>
</dbReference>
<sequence length="380" mass="43755">MVQFGVIKIDDTSTLNFINFEWALNVSEFQLSLAKLPVVSPIFSTFQGDWQLEFNKANENLRGHRCTSLYLRLVSMKPGIKKIEAHCKFTVTGKQFEHCDELYFDSLARKEVGKETEFFRYLIVSDTTSGALHGKMYISSSPSRGAPMISSQEGDWSHDFSLLWRKSKLTDVCLVVGGRKFKAHKVVLAARSPVFLAMFEQKNSRESLINEVEIENIEPAVVKAMLKFFYTDEVDNLKDVAYGLLGAADKYNVPLLKSMCEKVLYDSVDEENAAYMLIQADRHCSHGLKDYIMQFMDDHLVKVVKTDSYKHLEKYHPALVMEMMRSFAIHKLKKSGIDGEELKISGVSFIANRDESFFMAIKPRDRWRRIEDIWCQFHCE</sequence>
<name>A0A0C9R4P2_9HYME</name>
<dbReference type="InterPro" id="IPR000210">
    <property type="entry name" value="BTB/POZ_dom"/>
</dbReference>
<dbReference type="InterPro" id="IPR056423">
    <property type="entry name" value="BACK_BPM_SPOP"/>
</dbReference>
<keyword evidence="3" id="KW-0833">Ubl conjugation pathway</keyword>
<dbReference type="PANTHER" id="PTHR24413">
    <property type="entry name" value="SPECKLE-TYPE POZ PROTEIN"/>
    <property type="match status" value="1"/>
</dbReference>
<feature type="domain" description="BTB" evidence="5">
    <location>
        <begin position="170"/>
        <end position="238"/>
    </location>
</feature>
<protein>
    <submittedName>
        <fullName evidence="6">Spop-b_0 protein</fullName>
    </submittedName>
</protein>
<keyword evidence="4" id="KW-0539">Nucleus</keyword>
<dbReference type="SUPFAM" id="SSF54695">
    <property type="entry name" value="POZ domain"/>
    <property type="match status" value="1"/>
</dbReference>
<dbReference type="InterPro" id="IPR011333">
    <property type="entry name" value="SKP1/BTB/POZ_sf"/>
</dbReference>
<comment type="similarity">
    <text evidence="2">Belongs to the Tdpoz family.</text>
</comment>
<evidence type="ECO:0000259" key="5">
    <source>
        <dbReference type="PROSITE" id="PS50097"/>
    </source>
</evidence>
<evidence type="ECO:0000256" key="1">
    <source>
        <dbReference type="ARBA" id="ARBA00004123"/>
    </source>
</evidence>
<evidence type="ECO:0000256" key="4">
    <source>
        <dbReference type="ARBA" id="ARBA00023242"/>
    </source>
</evidence>
<dbReference type="SMART" id="SM00225">
    <property type="entry name" value="BTB"/>
    <property type="match status" value="1"/>
</dbReference>
<dbReference type="PROSITE" id="PS50097">
    <property type="entry name" value="BTB"/>
    <property type="match status" value="1"/>
</dbReference>
<dbReference type="Gene3D" id="1.25.40.420">
    <property type="match status" value="1"/>
</dbReference>
<reference evidence="6" key="1">
    <citation type="submission" date="2015-01" db="EMBL/GenBank/DDBJ databases">
        <title>Transcriptome Assembly of Fopius arisanus.</title>
        <authorList>
            <person name="Geib S."/>
        </authorList>
    </citation>
    <scope>NUCLEOTIDE SEQUENCE</scope>
</reference>
<accession>A0A0C9R4P2</accession>
<dbReference type="EMBL" id="GBYB01001771">
    <property type="protein sequence ID" value="JAG71538.1"/>
    <property type="molecule type" value="Transcribed_RNA"/>
</dbReference>
<organism evidence="6">
    <name type="scientific">Fopius arisanus</name>
    <dbReference type="NCBI Taxonomy" id="64838"/>
    <lineage>
        <taxon>Eukaryota</taxon>
        <taxon>Metazoa</taxon>
        <taxon>Ecdysozoa</taxon>
        <taxon>Arthropoda</taxon>
        <taxon>Hexapoda</taxon>
        <taxon>Insecta</taxon>
        <taxon>Pterygota</taxon>
        <taxon>Neoptera</taxon>
        <taxon>Endopterygota</taxon>
        <taxon>Hymenoptera</taxon>
        <taxon>Apocrita</taxon>
        <taxon>Ichneumonoidea</taxon>
        <taxon>Braconidae</taxon>
        <taxon>Opiinae</taxon>
        <taxon>Fopius</taxon>
    </lineage>
</organism>
<dbReference type="Gene3D" id="3.30.710.10">
    <property type="entry name" value="Potassium Channel Kv1.1, Chain A"/>
    <property type="match status" value="1"/>
</dbReference>